<dbReference type="EMBL" id="JACHKT010000013">
    <property type="protein sequence ID" value="MBB6003456.1"/>
    <property type="molecule type" value="Genomic_DNA"/>
</dbReference>
<evidence type="ECO:0000313" key="5">
    <source>
        <dbReference type="EMBL" id="MBB6003456.1"/>
    </source>
</evidence>
<dbReference type="SUPFAM" id="SSF111369">
    <property type="entry name" value="HlyD-like secretion proteins"/>
    <property type="match status" value="1"/>
</dbReference>
<evidence type="ECO:0000259" key="3">
    <source>
        <dbReference type="Pfam" id="PF25954"/>
    </source>
</evidence>
<name>A0A841EKJ0_9BACT</name>
<accession>A0A841EKJ0</accession>
<gene>
    <name evidence="5" type="ORF">HNP25_002114</name>
</gene>
<sequence length="351" mass="38237">MKKSFIITLSLLVLAGAISFTLVKNKKKIEANKVVVDRSIIPVAVSTIKVDFQPFDGKVSLPANLELTNEATLAIGVQGKIEKLSIEVGSRVSKGQVIGQLDSKLKIINLKANELTLSKLEKEYQRNSDLFKGNAGTELSVINSKYDVENTRIQIEQVKQQIADGNIIAPISGIVTSRKLMAGEYVSPGTVIATIVDDVHLKAVVFVNEKDVYQLKLGQNATISSDVFPDKNFVGTVKFITPKGDENHNYRVELQMHTNQLRAGTYVMVNFDLGRKASVLQIPKLALVEGTKNPYVYVVEGNVAKVQKITVGREMGENIEVVAGLQAGQEVVTSGQINLTNGSKISKTSNQ</sequence>
<comment type="similarity">
    <text evidence="1">Belongs to the membrane fusion protein (MFP) (TC 8.A.1) family.</text>
</comment>
<proteinExistence type="inferred from homology"/>
<dbReference type="RefSeq" id="WP_184133947.1">
    <property type="nucleotide sequence ID" value="NZ_JACHKT010000013.1"/>
</dbReference>
<dbReference type="InterPro" id="IPR058625">
    <property type="entry name" value="MdtA-like_BSH"/>
</dbReference>
<dbReference type="Gene3D" id="2.40.30.170">
    <property type="match status" value="1"/>
</dbReference>
<dbReference type="NCBIfam" id="TIGR01730">
    <property type="entry name" value="RND_mfp"/>
    <property type="match status" value="1"/>
</dbReference>
<dbReference type="Pfam" id="PF25954">
    <property type="entry name" value="Beta-barrel_RND_2"/>
    <property type="match status" value="1"/>
</dbReference>
<dbReference type="PANTHER" id="PTHR30469:SF15">
    <property type="entry name" value="HLYD FAMILY OF SECRETION PROTEINS"/>
    <property type="match status" value="1"/>
</dbReference>
<evidence type="ECO:0000313" key="6">
    <source>
        <dbReference type="Proteomes" id="UP000524404"/>
    </source>
</evidence>
<dbReference type="GO" id="GO:0015562">
    <property type="term" value="F:efflux transmembrane transporter activity"/>
    <property type="evidence" value="ECO:0007669"/>
    <property type="project" value="TreeGrafter"/>
</dbReference>
<dbReference type="InterPro" id="IPR006143">
    <property type="entry name" value="RND_pump_MFP"/>
</dbReference>
<evidence type="ECO:0000256" key="1">
    <source>
        <dbReference type="ARBA" id="ARBA00009477"/>
    </source>
</evidence>
<evidence type="ECO:0000259" key="2">
    <source>
        <dbReference type="Pfam" id="PF25917"/>
    </source>
</evidence>
<dbReference type="Pfam" id="PF25917">
    <property type="entry name" value="BSH_RND"/>
    <property type="match status" value="1"/>
</dbReference>
<feature type="domain" description="Multidrug resistance protein MdtA-like barrel-sandwich hybrid" evidence="2">
    <location>
        <begin position="71"/>
        <end position="196"/>
    </location>
</feature>
<keyword evidence="6" id="KW-1185">Reference proteome</keyword>
<dbReference type="GO" id="GO:1990281">
    <property type="term" value="C:efflux pump complex"/>
    <property type="evidence" value="ECO:0007669"/>
    <property type="project" value="TreeGrafter"/>
</dbReference>
<dbReference type="Pfam" id="PF25989">
    <property type="entry name" value="YknX_C"/>
    <property type="match status" value="1"/>
</dbReference>
<dbReference type="Proteomes" id="UP000524404">
    <property type="component" value="Unassembled WGS sequence"/>
</dbReference>
<dbReference type="InterPro" id="IPR058792">
    <property type="entry name" value="Beta-barrel_RND_2"/>
</dbReference>
<feature type="domain" description="YknX-like C-terminal permuted SH3-like" evidence="4">
    <location>
        <begin position="279"/>
        <end position="345"/>
    </location>
</feature>
<dbReference type="AlphaFoldDB" id="A0A841EKJ0"/>
<dbReference type="PANTHER" id="PTHR30469">
    <property type="entry name" value="MULTIDRUG RESISTANCE PROTEIN MDTA"/>
    <property type="match status" value="1"/>
</dbReference>
<protein>
    <submittedName>
        <fullName evidence="5">RND family efflux transporter MFP subunit</fullName>
    </submittedName>
</protein>
<dbReference type="InterPro" id="IPR058637">
    <property type="entry name" value="YknX-like_C"/>
</dbReference>
<reference evidence="5 6" key="1">
    <citation type="submission" date="2020-08" db="EMBL/GenBank/DDBJ databases">
        <title>Functional genomics of gut bacteria from endangered species of beetles.</title>
        <authorList>
            <person name="Carlos-Shanley C."/>
        </authorList>
    </citation>
    <scope>NUCLEOTIDE SEQUENCE [LARGE SCALE GENOMIC DNA]</scope>
    <source>
        <strain evidence="5 6">S00070</strain>
    </source>
</reference>
<comment type="caution">
    <text evidence="5">The sequence shown here is derived from an EMBL/GenBank/DDBJ whole genome shotgun (WGS) entry which is preliminary data.</text>
</comment>
<dbReference type="Gene3D" id="2.40.50.100">
    <property type="match status" value="2"/>
</dbReference>
<evidence type="ECO:0000259" key="4">
    <source>
        <dbReference type="Pfam" id="PF25989"/>
    </source>
</evidence>
<feature type="domain" description="CusB-like beta-barrel" evidence="3">
    <location>
        <begin position="206"/>
        <end position="271"/>
    </location>
</feature>
<dbReference type="Gene3D" id="2.40.420.20">
    <property type="match status" value="1"/>
</dbReference>
<organism evidence="5 6">
    <name type="scientific">Arcicella rosea</name>
    <dbReference type="NCBI Taxonomy" id="502909"/>
    <lineage>
        <taxon>Bacteria</taxon>
        <taxon>Pseudomonadati</taxon>
        <taxon>Bacteroidota</taxon>
        <taxon>Cytophagia</taxon>
        <taxon>Cytophagales</taxon>
        <taxon>Flectobacillaceae</taxon>
        <taxon>Arcicella</taxon>
    </lineage>
</organism>